<dbReference type="SUPFAM" id="SSF50494">
    <property type="entry name" value="Trypsin-like serine proteases"/>
    <property type="match status" value="1"/>
</dbReference>
<dbReference type="FunFam" id="2.40.10.10:FF:000068">
    <property type="entry name" value="transmembrane protease serine 2"/>
    <property type="match status" value="1"/>
</dbReference>
<dbReference type="GO" id="GO:0006508">
    <property type="term" value="P:proteolysis"/>
    <property type="evidence" value="ECO:0007669"/>
    <property type="project" value="UniProtKB-KW"/>
</dbReference>
<keyword evidence="5 11" id="KW-0378">Hydrolase</keyword>
<dbReference type="InterPro" id="IPR001314">
    <property type="entry name" value="Peptidase_S1A"/>
</dbReference>
<feature type="chain" id="PRO_5001849239" evidence="12">
    <location>
        <begin position="19"/>
        <end position="292"/>
    </location>
</feature>
<comment type="similarity">
    <text evidence="2">Belongs to the peptidase S1 family.</text>
</comment>
<protein>
    <submittedName>
        <fullName evidence="14">Chymotrypsin-like serine protease</fullName>
        <ecNumber evidence="14">3.4.21.1</ecNumber>
    </submittedName>
</protein>
<comment type="subcellular location">
    <subcellularLocation>
        <location evidence="1">Secreted</location>
        <location evidence="1">Extracellular space</location>
    </subcellularLocation>
</comment>
<dbReference type="SMART" id="SM00020">
    <property type="entry name" value="Tryp_SPc"/>
    <property type="match status" value="1"/>
</dbReference>
<dbReference type="InterPro" id="IPR018114">
    <property type="entry name" value="TRYPSIN_HIS"/>
</dbReference>
<sequence>MKLIVSAVCLALAALVATEEVPRIALPTAVDYHRHIGIPKAAAIKKWEEENAEKLRNNERIVGGSIVDISQAPYQAGLVLTINWLWQSVCGGSLISSTRVVTAAHCLRYQTSIATSVTVVLGSNTLFSGGTRITTTNTVLHPNWQDRTLENDIAVIRISSVSFSNTIQTIALASGSESYAGWQGFASGYGLTSDGGNIPNSQRLSGVTLPIITQTECRNFYQSWHRDTNICTSGAGRRGTCQGDSGGPLIVTSNNVRLLVGATSFGSWNGCQAGDPAVYARISSFRSWILAQ</sequence>
<dbReference type="Gene3D" id="2.40.10.10">
    <property type="entry name" value="Trypsin-like serine proteases"/>
    <property type="match status" value="1"/>
</dbReference>
<proteinExistence type="evidence at transcript level"/>
<dbReference type="Pfam" id="PF00089">
    <property type="entry name" value="Trypsin"/>
    <property type="match status" value="1"/>
</dbReference>
<name>A0A089QDA8_ALAAG</name>
<dbReference type="PROSITE" id="PS00135">
    <property type="entry name" value="TRYPSIN_SER"/>
    <property type="match status" value="1"/>
</dbReference>
<feature type="signal peptide" evidence="12">
    <location>
        <begin position="1"/>
        <end position="18"/>
    </location>
</feature>
<dbReference type="PRINTS" id="PR00722">
    <property type="entry name" value="CHYMOTRYPSIN"/>
</dbReference>
<dbReference type="CDD" id="cd00190">
    <property type="entry name" value="Tryp_SPc"/>
    <property type="match status" value="1"/>
</dbReference>
<evidence type="ECO:0000256" key="6">
    <source>
        <dbReference type="ARBA" id="ARBA00022825"/>
    </source>
</evidence>
<dbReference type="EMBL" id="KM083782">
    <property type="protein sequence ID" value="AIR09763.1"/>
    <property type="molecule type" value="mRNA"/>
</dbReference>
<organism evidence="14">
    <name type="scientific">Alabama argillacea</name>
    <name type="common">Cotton leafworm</name>
    <dbReference type="NCBI Taxonomy" id="720635"/>
    <lineage>
        <taxon>Eukaryota</taxon>
        <taxon>Metazoa</taxon>
        <taxon>Ecdysozoa</taxon>
        <taxon>Arthropoda</taxon>
        <taxon>Hexapoda</taxon>
        <taxon>Insecta</taxon>
        <taxon>Pterygota</taxon>
        <taxon>Neoptera</taxon>
        <taxon>Endopterygota</taxon>
        <taxon>Lepidoptera</taxon>
        <taxon>Glossata</taxon>
        <taxon>Ditrysia</taxon>
        <taxon>Noctuoidea</taxon>
        <taxon>Erebidae</taxon>
        <taxon>Scoliopteryginae</taxon>
        <taxon>Alabama</taxon>
    </lineage>
</organism>
<dbReference type="PROSITE" id="PS50240">
    <property type="entry name" value="TRYPSIN_DOM"/>
    <property type="match status" value="1"/>
</dbReference>
<evidence type="ECO:0000256" key="7">
    <source>
        <dbReference type="ARBA" id="ARBA00023157"/>
    </source>
</evidence>
<feature type="non-terminal residue" evidence="14">
    <location>
        <position position="292"/>
    </location>
</feature>
<keyword evidence="4 11" id="KW-0645">Protease</keyword>
<evidence type="ECO:0000256" key="9">
    <source>
        <dbReference type="ARBA" id="ARBA00055534"/>
    </source>
</evidence>
<evidence type="ECO:0000256" key="2">
    <source>
        <dbReference type="ARBA" id="ARBA00007664"/>
    </source>
</evidence>
<evidence type="ECO:0000256" key="11">
    <source>
        <dbReference type="RuleBase" id="RU363034"/>
    </source>
</evidence>
<evidence type="ECO:0000256" key="12">
    <source>
        <dbReference type="SAM" id="SignalP"/>
    </source>
</evidence>
<evidence type="ECO:0000313" key="14">
    <source>
        <dbReference type="EMBL" id="AIR09763.1"/>
    </source>
</evidence>
<feature type="domain" description="Peptidase S1" evidence="13">
    <location>
        <begin position="61"/>
        <end position="292"/>
    </location>
</feature>
<dbReference type="InterPro" id="IPR001254">
    <property type="entry name" value="Trypsin_dom"/>
</dbReference>
<dbReference type="PANTHER" id="PTHR24276:SF91">
    <property type="entry name" value="AT26814P-RELATED"/>
    <property type="match status" value="1"/>
</dbReference>
<dbReference type="GO" id="GO:0090729">
    <property type="term" value="F:toxin activity"/>
    <property type="evidence" value="ECO:0007669"/>
    <property type="project" value="UniProtKB-KW"/>
</dbReference>
<dbReference type="InterPro" id="IPR050430">
    <property type="entry name" value="Peptidase_S1"/>
</dbReference>
<dbReference type="PANTHER" id="PTHR24276">
    <property type="entry name" value="POLYSERASE-RELATED"/>
    <property type="match status" value="1"/>
</dbReference>
<evidence type="ECO:0000256" key="10">
    <source>
        <dbReference type="ARBA" id="ARBA00084094"/>
    </source>
</evidence>
<keyword evidence="6 11" id="KW-0720">Serine protease</keyword>
<dbReference type="InterPro" id="IPR009003">
    <property type="entry name" value="Peptidase_S1_PA"/>
</dbReference>
<dbReference type="GO" id="GO:0004252">
    <property type="term" value="F:serine-type endopeptidase activity"/>
    <property type="evidence" value="ECO:0007669"/>
    <property type="project" value="UniProtKB-EC"/>
</dbReference>
<dbReference type="InterPro" id="IPR043504">
    <property type="entry name" value="Peptidase_S1_PA_chymotrypsin"/>
</dbReference>
<comment type="function">
    <text evidence="9">Fibrinolytic activity; shows preferential cleavage of Arg-Gly bonds in all three fibrinogen chains. Contact with the caterpillars causes severe bleeding, due the anticoagulant effect of the protein.</text>
</comment>
<evidence type="ECO:0000256" key="8">
    <source>
        <dbReference type="ARBA" id="ARBA00023240"/>
    </source>
</evidence>
<dbReference type="InterPro" id="IPR033116">
    <property type="entry name" value="TRYPSIN_SER"/>
</dbReference>
<keyword evidence="12" id="KW-0732">Signal</keyword>
<keyword evidence="10" id="KW-1205">Fibrinolytic toxin</keyword>
<evidence type="ECO:0000256" key="4">
    <source>
        <dbReference type="ARBA" id="ARBA00022670"/>
    </source>
</evidence>
<evidence type="ECO:0000256" key="3">
    <source>
        <dbReference type="ARBA" id="ARBA00022656"/>
    </source>
</evidence>
<evidence type="ECO:0000256" key="5">
    <source>
        <dbReference type="ARBA" id="ARBA00022801"/>
    </source>
</evidence>
<evidence type="ECO:0000259" key="13">
    <source>
        <dbReference type="PROSITE" id="PS50240"/>
    </source>
</evidence>
<dbReference type="PROSITE" id="PS00134">
    <property type="entry name" value="TRYPSIN_HIS"/>
    <property type="match status" value="1"/>
</dbReference>
<keyword evidence="3" id="KW-0800">Toxin</keyword>
<dbReference type="EC" id="3.4.21.1" evidence="14"/>
<evidence type="ECO:0000256" key="1">
    <source>
        <dbReference type="ARBA" id="ARBA00004239"/>
    </source>
</evidence>
<keyword evidence="8" id="KW-1199">Hemostasis impairing toxin</keyword>
<keyword evidence="7" id="KW-1015">Disulfide bond</keyword>
<dbReference type="GO" id="GO:0005576">
    <property type="term" value="C:extracellular region"/>
    <property type="evidence" value="ECO:0007669"/>
    <property type="project" value="UniProtKB-SubCell"/>
</dbReference>
<accession>A0A089QDA8</accession>
<dbReference type="AlphaFoldDB" id="A0A089QDA8"/>
<reference evidence="14" key="1">
    <citation type="submission" date="2014-06" db="EMBL/GenBank/DDBJ databases">
        <title>Digestive Peptidase Evolution in Holometabolous Insects Led to a Specialized Group of Enzymes in Lepidoptera.</title>
        <authorList>
            <person name="Dias R.O."/>
            <person name="Via A."/>
            <person name="Brandao M.M."/>
            <person name="Tramontano A."/>
            <person name="Silva-Filho M.C."/>
        </authorList>
    </citation>
    <scope>NUCLEOTIDE SEQUENCE</scope>
    <source>
        <strain evidence="14">ALA_tHybas_V2_370</strain>
    </source>
</reference>